<evidence type="ECO:0000256" key="5">
    <source>
        <dbReference type="ARBA" id="ARBA00033748"/>
    </source>
</evidence>
<evidence type="ECO:0000256" key="3">
    <source>
        <dbReference type="ARBA" id="ARBA00023002"/>
    </source>
</evidence>
<dbReference type="InterPro" id="IPR051260">
    <property type="entry name" value="Diverse_substr_monoxygenases"/>
</dbReference>
<feature type="binding site" evidence="6">
    <location>
        <position position="218"/>
    </location>
    <ligand>
        <name>FMN</name>
        <dbReference type="ChEBI" id="CHEBI:58210"/>
    </ligand>
</feature>
<dbReference type="NCBIfam" id="TIGR03860">
    <property type="entry name" value="FMN_nitrolo"/>
    <property type="match status" value="1"/>
</dbReference>
<dbReference type="RefSeq" id="WP_176571435.1">
    <property type="nucleotide sequence ID" value="NZ_CP056030.1"/>
</dbReference>
<keyword evidence="4" id="KW-0503">Monooxygenase</keyword>
<feature type="binding site" evidence="6">
    <location>
        <position position="147"/>
    </location>
    <ligand>
        <name>FMN</name>
        <dbReference type="ChEBI" id="CHEBI:58210"/>
    </ligand>
</feature>
<keyword evidence="9" id="KW-1185">Reference proteome</keyword>
<feature type="binding site" evidence="6">
    <location>
        <position position="217"/>
    </location>
    <ligand>
        <name>FMN</name>
        <dbReference type="ChEBI" id="CHEBI:58210"/>
    </ligand>
</feature>
<keyword evidence="3" id="KW-0560">Oxidoreductase</keyword>
<evidence type="ECO:0000313" key="8">
    <source>
        <dbReference type="EMBL" id="QKZ05688.1"/>
    </source>
</evidence>
<comment type="similarity">
    <text evidence="5">Belongs to the NtaA/SnaA/DszA monooxygenase family.</text>
</comment>
<name>A0A7D5HQ07_9PSED</name>
<dbReference type="KEGG" id="pez:HWQ56_18545"/>
<evidence type="ECO:0000256" key="4">
    <source>
        <dbReference type="ARBA" id="ARBA00023033"/>
    </source>
</evidence>
<evidence type="ECO:0000256" key="2">
    <source>
        <dbReference type="ARBA" id="ARBA00022643"/>
    </source>
</evidence>
<protein>
    <submittedName>
        <fullName evidence="8">LLM class flavin-dependent oxidoreductase</fullName>
    </submittedName>
</protein>
<gene>
    <name evidence="8" type="ORF">HWQ56_18545</name>
</gene>
<feature type="binding site" evidence="6">
    <location>
        <position position="56"/>
    </location>
    <ligand>
        <name>FMN</name>
        <dbReference type="ChEBI" id="CHEBI:58210"/>
    </ligand>
</feature>
<evidence type="ECO:0000313" key="9">
    <source>
        <dbReference type="Proteomes" id="UP000509568"/>
    </source>
</evidence>
<dbReference type="Proteomes" id="UP000509568">
    <property type="component" value="Chromosome"/>
</dbReference>
<evidence type="ECO:0000259" key="7">
    <source>
        <dbReference type="Pfam" id="PF00296"/>
    </source>
</evidence>
<feature type="binding site" evidence="6">
    <location>
        <position position="143"/>
    </location>
    <ligand>
        <name>FMN</name>
        <dbReference type="ChEBI" id="CHEBI:58210"/>
    </ligand>
</feature>
<evidence type="ECO:0000256" key="6">
    <source>
        <dbReference type="PIRSR" id="PIRSR000337-1"/>
    </source>
</evidence>
<dbReference type="InterPro" id="IPR011251">
    <property type="entry name" value="Luciferase-like_dom"/>
</dbReference>
<dbReference type="InterPro" id="IPR016215">
    <property type="entry name" value="NTA_MOA"/>
</dbReference>
<feature type="domain" description="Luciferase-like" evidence="7">
    <location>
        <begin position="26"/>
        <end position="385"/>
    </location>
</feature>
<dbReference type="SUPFAM" id="SSF51679">
    <property type="entry name" value="Bacterial luciferase-like"/>
    <property type="match status" value="1"/>
</dbReference>
<dbReference type="GO" id="GO:0016705">
    <property type="term" value="F:oxidoreductase activity, acting on paired donors, with incorporation or reduction of molecular oxygen"/>
    <property type="evidence" value="ECO:0007669"/>
    <property type="project" value="InterPro"/>
</dbReference>
<sequence length="441" mass="48554">MNRQLHLNLFVFGRGHHEGAWRHPLAPSTSLTDVEHYQALAAMAEKGLLDSLFLADVLAVGDTQGHSPITPLEPITLLAALSATTRHIGLIGTASTTYMEPFNLARQFAALDHLSRGRIGWNIVTSWVNGVEANFGHDHQPPHAERYARAFEFMEVVKGLWDTWADDAVLDDRSAGQYLQPERIAALNHRGAHFQVRGPLNIPASPQRHPVLFQAGSSADGQRFAAQYAEAVFTAQPDLPTAQAFYRSLKQQVHEVGRQPHELLVLPGLSAVVAESDQQAGQLLEELNALTALETGLARLSARFGGHDFSRLPLDLPLSVDDLPNPDGVQAAQSRARVVVELVRSQRPTLRQLLTRLAGARGHYTLAGTPEQIADAMQTWFQNGAADGFNLMPPIMPAMLATFIDEVIPLLQQRGLFRTAYQQHTLRQRYGLARPASRFFG</sequence>
<evidence type="ECO:0000256" key="1">
    <source>
        <dbReference type="ARBA" id="ARBA00022630"/>
    </source>
</evidence>
<accession>A0A7D5HQ07</accession>
<organism evidence="8 9">
    <name type="scientific">Pseudomonas eucalypticola</name>
    <dbReference type="NCBI Taxonomy" id="2599595"/>
    <lineage>
        <taxon>Bacteria</taxon>
        <taxon>Pseudomonadati</taxon>
        <taxon>Pseudomonadota</taxon>
        <taxon>Gammaproteobacteria</taxon>
        <taxon>Pseudomonadales</taxon>
        <taxon>Pseudomonadaceae</taxon>
        <taxon>Pseudomonas</taxon>
    </lineage>
</organism>
<dbReference type="InterPro" id="IPR036661">
    <property type="entry name" value="Luciferase-like_sf"/>
</dbReference>
<reference evidence="8 9" key="1">
    <citation type="submission" date="2020-06" db="EMBL/GenBank/DDBJ databases">
        <title>Pseudomonas eucalypticola sp. nov., an endophyte of Eucalyptus dunnii leaves with biocontrol ability of eucalyptus leaf blight.</title>
        <authorList>
            <person name="Liu Y."/>
            <person name="Song Z."/>
            <person name="Zeng H."/>
            <person name="Lu M."/>
            <person name="Wang X."/>
            <person name="Lian X."/>
            <person name="Zhang Q."/>
        </authorList>
    </citation>
    <scope>NUCLEOTIDE SEQUENCE [LARGE SCALE GENOMIC DNA]</scope>
    <source>
        <strain evidence="8 9">NP-1</strain>
    </source>
</reference>
<keyword evidence="1 6" id="KW-0285">Flavoprotein</keyword>
<dbReference type="PIRSF" id="PIRSF000337">
    <property type="entry name" value="NTA_MOA"/>
    <property type="match status" value="1"/>
</dbReference>
<dbReference type="Gene3D" id="3.20.20.30">
    <property type="entry name" value="Luciferase-like domain"/>
    <property type="match status" value="1"/>
</dbReference>
<dbReference type="PANTHER" id="PTHR30011:SF16">
    <property type="entry name" value="C2H2 FINGER DOMAIN TRANSCRIPTION FACTOR (EUROFUNG)-RELATED"/>
    <property type="match status" value="1"/>
</dbReference>
<keyword evidence="2 6" id="KW-0288">FMN</keyword>
<proteinExistence type="inferred from homology"/>
<dbReference type="GO" id="GO:0004497">
    <property type="term" value="F:monooxygenase activity"/>
    <property type="evidence" value="ECO:0007669"/>
    <property type="project" value="UniProtKB-KW"/>
</dbReference>
<dbReference type="AlphaFoldDB" id="A0A7D5HQ07"/>
<dbReference type="CDD" id="cd01095">
    <property type="entry name" value="Nitrilotriacetate_monoxgenase"/>
    <property type="match status" value="1"/>
</dbReference>
<dbReference type="EMBL" id="CP056030">
    <property type="protein sequence ID" value="QKZ05688.1"/>
    <property type="molecule type" value="Genomic_DNA"/>
</dbReference>
<feature type="binding site" evidence="6">
    <location>
        <position position="93"/>
    </location>
    <ligand>
        <name>FMN</name>
        <dbReference type="ChEBI" id="CHEBI:58210"/>
    </ligand>
</feature>
<dbReference type="PANTHER" id="PTHR30011">
    <property type="entry name" value="ALKANESULFONATE MONOOXYGENASE-RELATED"/>
    <property type="match status" value="1"/>
</dbReference>
<dbReference type="Pfam" id="PF00296">
    <property type="entry name" value="Bac_luciferase"/>
    <property type="match status" value="1"/>
</dbReference>